<sequence>MAAFELAYEARGLWVPHVGWSDSFEGVDNAAVAAALPSLLTRRTDEFLSSKRSSALRPRGTRGQQQPVTARLDWKSSTEEAGSTRTLEDFNGAQGGEDEGDDTSVATNGVFEDVKGALADDGSPRPPAGDGSGHDPECLSGVRRGKARSLATKLQR</sequence>
<evidence type="ECO:0000256" key="1">
    <source>
        <dbReference type="SAM" id="MobiDB-lite"/>
    </source>
</evidence>
<gene>
    <name evidence="2" type="ORF">THAOC_33255</name>
</gene>
<organism evidence="2 3">
    <name type="scientific">Thalassiosira oceanica</name>
    <name type="common">Marine diatom</name>
    <dbReference type="NCBI Taxonomy" id="159749"/>
    <lineage>
        <taxon>Eukaryota</taxon>
        <taxon>Sar</taxon>
        <taxon>Stramenopiles</taxon>
        <taxon>Ochrophyta</taxon>
        <taxon>Bacillariophyta</taxon>
        <taxon>Coscinodiscophyceae</taxon>
        <taxon>Thalassiosirophycidae</taxon>
        <taxon>Thalassiosirales</taxon>
        <taxon>Thalassiosiraceae</taxon>
        <taxon>Thalassiosira</taxon>
    </lineage>
</organism>
<dbReference type="EMBL" id="AGNL01046401">
    <property type="protein sequence ID" value="EJK47987.1"/>
    <property type="molecule type" value="Genomic_DNA"/>
</dbReference>
<evidence type="ECO:0000313" key="2">
    <source>
        <dbReference type="EMBL" id="EJK47987.1"/>
    </source>
</evidence>
<dbReference type="Proteomes" id="UP000266841">
    <property type="component" value="Unassembled WGS sequence"/>
</dbReference>
<dbReference type="AlphaFoldDB" id="K0RMM2"/>
<proteinExistence type="predicted"/>
<evidence type="ECO:0000313" key="3">
    <source>
        <dbReference type="Proteomes" id="UP000266841"/>
    </source>
</evidence>
<keyword evidence="3" id="KW-1185">Reference proteome</keyword>
<reference evidence="2 3" key="1">
    <citation type="journal article" date="2012" name="Genome Biol.">
        <title>Genome and low-iron response of an oceanic diatom adapted to chronic iron limitation.</title>
        <authorList>
            <person name="Lommer M."/>
            <person name="Specht M."/>
            <person name="Roy A.S."/>
            <person name="Kraemer L."/>
            <person name="Andreson R."/>
            <person name="Gutowska M.A."/>
            <person name="Wolf J."/>
            <person name="Bergner S.V."/>
            <person name="Schilhabel M.B."/>
            <person name="Klostermeier U.C."/>
            <person name="Beiko R.G."/>
            <person name="Rosenstiel P."/>
            <person name="Hippler M."/>
            <person name="Laroche J."/>
        </authorList>
    </citation>
    <scope>NUCLEOTIDE SEQUENCE [LARGE SCALE GENOMIC DNA]</scope>
    <source>
        <strain evidence="2 3">CCMP1005</strain>
    </source>
</reference>
<accession>K0RMM2</accession>
<feature type="region of interest" description="Disordered" evidence="1">
    <location>
        <begin position="47"/>
        <end position="156"/>
    </location>
</feature>
<comment type="caution">
    <text evidence="2">The sequence shown here is derived from an EMBL/GenBank/DDBJ whole genome shotgun (WGS) entry which is preliminary data.</text>
</comment>
<name>K0RMM2_THAOC</name>
<protein>
    <submittedName>
        <fullName evidence="2">Uncharacterized protein</fullName>
    </submittedName>
</protein>